<proteinExistence type="predicted"/>
<protein>
    <submittedName>
        <fullName evidence="1">Uncharacterized protein</fullName>
    </submittedName>
</protein>
<evidence type="ECO:0000313" key="1">
    <source>
        <dbReference type="EMBL" id="APW63226.1"/>
    </source>
</evidence>
<sequence>MTQPLGSPLPALISYYNRLEADPNQMVAGFGFSLEKIHFQVVLESDGTFVSLDDIRERSDRGKPIPLSRLVPDGGGRSGTGLKPFFCWDNTGYTLGRDNKGKPERAAEMFAAFRDLHLSFREELGGDQAFAALCRFLEKWDPARAESESTWSEAAGLNVVFKVRGHAAFVHQSDTVKAAWLRRQAADNQTEGRVHGVSLVSGQREEIARLHPLLSGVIGANTMGAAIVSFNASSFESYGKSQSYNAPVGAVDVFRYTTALNRLLADKARRVSIGDATVVFWSDRAEAADAEEIAQQFFIEPVAKDVAAEDGKMISRLWEFLKAARQGRLEDHVSDSEAPFYVLGLSPNASRLSVRYWLATTVRQFAERLERHAADLEIAGARPGAPPLVIRGMVAEIMPQEMTSDSQKRYAAQLAGEIARAVLGGLPRFPEALLNSIVRRIRSDGVMSWRRASILKAFLKREGSFDVDVYLNKEHPEKAYHCGRLLAVLAFAQEQALGKVNGGVVRRNLGSVMATPGLMLGRLQRAAEIGHIPKLEGDLPDFVRDELKDINVRLQDDVPSRLSLRQQSLFALGFYQQLQYLDYTGGQVKANKRWRTPQGEWARSKLEVKVAEALQRFKLVYMYEPRALLDEGERWPDFVVRRGRGKDLFIEVLGMNTPEYNNRWDIKQHAYERFGITREGGPEGRLIVLDFRDRAYNERVVHEALRPYFSNQEDSLSQEMQEPSND</sequence>
<organism evidence="1 2">
    <name type="scientific">Paludisphaera borealis</name>
    <dbReference type="NCBI Taxonomy" id="1387353"/>
    <lineage>
        <taxon>Bacteria</taxon>
        <taxon>Pseudomonadati</taxon>
        <taxon>Planctomycetota</taxon>
        <taxon>Planctomycetia</taxon>
        <taxon>Isosphaerales</taxon>
        <taxon>Isosphaeraceae</taxon>
        <taxon>Paludisphaera</taxon>
    </lineage>
</organism>
<dbReference type="InterPro" id="IPR010144">
    <property type="entry name" value="CRISPR-assoc_prot_Csd1-typ"/>
</dbReference>
<dbReference type="Pfam" id="PF09709">
    <property type="entry name" value="Cas_Csd1"/>
    <property type="match status" value="1"/>
</dbReference>
<name>A0A1U7CWE3_9BACT</name>
<dbReference type="RefSeq" id="WP_076349607.1">
    <property type="nucleotide sequence ID" value="NZ_CP019082.1"/>
</dbReference>
<dbReference type="Proteomes" id="UP000186309">
    <property type="component" value="Chromosome"/>
</dbReference>
<dbReference type="NCBIfam" id="TIGR01863">
    <property type="entry name" value="cas_Csd1"/>
    <property type="match status" value="1"/>
</dbReference>
<gene>
    <name evidence="1" type="ORF">BSF38_04790</name>
</gene>
<evidence type="ECO:0000313" key="2">
    <source>
        <dbReference type="Proteomes" id="UP000186309"/>
    </source>
</evidence>
<reference evidence="2" key="1">
    <citation type="submission" date="2016-12" db="EMBL/GenBank/DDBJ databases">
        <title>Comparative genomics of four Isosphaeraceae planctomycetes: a common pool of plasmids and glycoside hydrolase genes.</title>
        <authorList>
            <person name="Ivanova A."/>
        </authorList>
    </citation>
    <scope>NUCLEOTIDE SEQUENCE [LARGE SCALE GENOMIC DNA]</scope>
    <source>
        <strain evidence="2">PX4</strain>
    </source>
</reference>
<dbReference type="EMBL" id="CP019082">
    <property type="protein sequence ID" value="APW63226.1"/>
    <property type="molecule type" value="Genomic_DNA"/>
</dbReference>
<dbReference type="AlphaFoldDB" id="A0A1U7CWE3"/>
<dbReference type="OrthoDB" id="9778918at2"/>
<dbReference type="STRING" id="1387353.BSF38_04790"/>
<keyword evidence="2" id="KW-1185">Reference proteome</keyword>
<dbReference type="KEGG" id="pbor:BSF38_04790"/>
<accession>A0A1U7CWE3</accession>